<protein>
    <submittedName>
        <fullName evidence="1">Uncharacterized protein</fullName>
    </submittedName>
</protein>
<evidence type="ECO:0000313" key="1">
    <source>
        <dbReference type="EMBL" id="KAK3758553.1"/>
    </source>
</evidence>
<evidence type="ECO:0000313" key="2">
    <source>
        <dbReference type="Proteomes" id="UP001283361"/>
    </source>
</evidence>
<dbReference type="EMBL" id="JAWDGP010005267">
    <property type="protein sequence ID" value="KAK3758553.1"/>
    <property type="molecule type" value="Genomic_DNA"/>
</dbReference>
<keyword evidence="2" id="KW-1185">Reference proteome</keyword>
<comment type="caution">
    <text evidence="1">The sequence shown here is derived from an EMBL/GenBank/DDBJ whole genome shotgun (WGS) entry which is preliminary data.</text>
</comment>
<organism evidence="1 2">
    <name type="scientific">Elysia crispata</name>
    <name type="common">lettuce slug</name>
    <dbReference type="NCBI Taxonomy" id="231223"/>
    <lineage>
        <taxon>Eukaryota</taxon>
        <taxon>Metazoa</taxon>
        <taxon>Spiralia</taxon>
        <taxon>Lophotrochozoa</taxon>
        <taxon>Mollusca</taxon>
        <taxon>Gastropoda</taxon>
        <taxon>Heterobranchia</taxon>
        <taxon>Euthyneura</taxon>
        <taxon>Panpulmonata</taxon>
        <taxon>Sacoglossa</taxon>
        <taxon>Placobranchoidea</taxon>
        <taxon>Plakobranchidae</taxon>
        <taxon>Elysia</taxon>
    </lineage>
</organism>
<sequence length="146" mass="16294">MRGLCQTRALIYSASAWRQGPGYDRLAAARRLQARDQTQRGFPQQISLPDSMYNGSSVFIVSATVPSVSIHLSGKQQVIRIRSISPPIDGQNLIRSEDSWGRCRVLYRAEDFSAIIEAQVPAHHERISQGAIYSILVQILGRLAWS</sequence>
<reference evidence="1" key="1">
    <citation type="journal article" date="2023" name="G3 (Bethesda)">
        <title>A reference genome for the long-term kleptoplast-retaining sea slug Elysia crispata morphotype clarki.</title>
        <authorList>
            <person name="Eastman K.E."/>
            <person name="Pendleton A.L."/>
            <person name="Shaikh M.A."/>
            <person name="Suttiyut T."/>
            <person name="Ogas R."/>
            <person name="Tomko P."/>
            <person name="Gavelis G."/>
            <person name="Widhalm J.R."/>
            <person name="Wisecaver J.H."/>
        </authorList>
    </citation>
    <scope>NUCLEOTIDE SEQUENCE</scope>
    <source>
        <strain evidence="1">ECLA1</strain>
    </source>
</reference>
<gene>
    <name evidence="1" type="ORF">RRG08_050993</name>
</gene>
<dbReference type="AlphaFoldDB" id="A0AAE0YWT3"/>
<accession>A0AAE0YWT3</accession>
<dbReference type="Proteomes" id="UP001283361">
    <property type="component" value="Unassembled WGS sequence"/>
</dbReference>
<proteinExistence type="predicted"/>
<name>A0AAE0YWT3_9GAST</name>